<dbReference type="InterPro" id="IPR025870">
    <property type="entry name" value="Glyoxalase-like_dom"/>
</dbReference>
<organism evidence="2 3">
    <name type="scientific">Pseudolabrys taiwanensis</name>
    <dbReference type="NCBI Taxonomy" id="331696"/>
    <lineage>
        <taxon>Bacteria</taxon>
        <taxon>Pseudomonadati</taxon>
        <taxon>Pseudomonadota</taxon>
        <taxon>Alphaproteobacteria</taxon>
        <taxon>Hyphomicrobiales</taxon>
        <taxon>Xanthobacteraceae</taxon>
        <taxon>Pseudolabrys</taxon>
    </lineage>
</organism>
<evidence type="ECO:0000313" key="2">
    <source>
        <dbReference type="EMBL" id="AXK82035.1"/>
    </source>
</evidence>
<dbReference type="Gene3D" id="3.10.180.10">
    <property type="entry name" value="2,3-Dihydroxybiphenyl 1,2-Dioxygenase, domain 1"/>
    <property type="match status" value="1"/>
</dbReference>
<dbReference type="InterPro" id="IPR037523">
    <property type="entry name" value="VOC_core"/>
</dbReference>
<keyword evidence="3" id="KW-1185">Reference proteome</keyword>
<gene>
    <name evidence="2" type="ORF">DW352_16780</name>
</gene>
<dbReference type="AlphaFoldDB" id="A0A345ZYN8"/>
<dbReference type="EMBL" id="CP031417">
    <property type="protein sequence ID" value="AXK82035.1"/>
    <property type="molecule type" value="Genomic_DNA"/>
</dbReference>
<dbReference type="PROSITE" id="PS51819">
    <property type="entry name" value="VOC"/>
    <property type="match status" value="1"/>
</dbReference>
<feature type="domain" description="VOC" evidence="1">
    <location>
        <begin position="21"/>
        <end position="166"/>
    </location>
</feature>
<proteinExistence type="predicted"/>
<sequence>MGDTNAMHFGAGNAGSDDIDHVNHVGMAVRDLKAIATRFEELGFILTPFSPHSGAWKPGDKVQSLASGNRCIMFGDNYLEILASENPAAPAPRISNFLNRHQGAHIICFNTEKPEQVDQRLRANGVSTSGVIPLQREIDTPDGVKTAKFQRVQFAPNESPEGYIQAARHLTPEYIYQPRYTAHPNGSEMLRDTYLVTDDVERFADKYARYLSRPARQENGVTVFEFREGSRLLLITSEQARKLLPGSLIPPPPCIAAVSFVTRDLQGQRERLGRLALPFAEVDGRLVLPAEETGGLAFVFEQSRG</sequence>
<evidence type="ECO:0000259" key="1">
    <source>
        <dbReference type="PROSITE" id="PS51819"/>
    </source>
</evidence>
<dbReference type="Pfam" id="PF13468">
    <property type="entry name" value="Glyoxalase_3"/>
    <property type="match status" value="1"/>
</dbReference>
<accession>A0A345ZYN8</accession>
<protein>
    <submittedName>
        <fullName evidence="2">VOC family protein</fullName>
    </submittedName>
</protein>
<reference evidence="2 3" key="1">
    <citation type="submission" date="2018-07" db="EMBL/GenBank/DDBJ databases">
        <authorList>
            <person name="Quirk P.G."/>
            <person name="Krulwich T.A."/>
        </authorList>
    </citation>
    <scope>NUCLEOTIDE SEQUENCE [LARGE SCALE GENOMIC DNA]</scope>
    <source>
        <strain evidence="2 3">CC-BB4</strain>
    </source>
</reference>
<name>A0A345ZYN8_9HYPH</name>
<evidence type="ECO:0000313" key="3">
    <source>
        <dbReference type="Proteomes" id="UP000254889"/>
    </source>
</evidence>
<dbReference type="KEGG" id="ptaw:DW352_16780"/>
<dbReference type="PANTHER" id="PTHR40265">
    <property type="entry name" value="BLL2707 PROTEIN"/>
    <property type="match status" value="1"/>
</dbReference>
<dbReference type="PANTHER" id="PTHR40265:SF1">
    <property type="entry name" value="GLYOXALASE-LIKE DOMAIN-CONTAINING PROTEIN"/>
    <property type="match status" value="1"/>
</dbReference>
<dbReference type="Proteomes" id="UP000254889">
    <property type="component" value="Chromosome"/>
</dbReference>
<dbReference type="InterPro" id="IPR029068">
    <property type="entry name" value="Glyas_Bleomycin-R_OHBP_Dase"/>
</dbReference>
<dbReference type="SUPFAM" id="SSF54593">
    <property type="entry name" value="Glyoxalase/Bleomycin resistance protein/Dihydroxybiphenyl dioxygenase"/>
    <property type="match status" value="1"/>
</dbReference>
<dbReference type="OrthoDB" id="9812467at2"/>